<evidence type="ECO:0000313" key="2">
    <source>
        <dbReference type="Proteomes" id="UP000569951"/>
    </source>
</evidence>
<comment type="caution">
    <text evidence="1">The sequence shown here is derived from an EMBL/GenBank/DDBJ whole genome shotgun (WGS) entry which is preliminary data.</text>
</comment>
<gene>
    <name evidence="1" type="ORF">HNR42_003468</name>
</gene>
<evidence type="ECO:0000313" key="1">
    <source>
        <dbReference type="EMBL" id="MBB6100003.1"/>
    </source>
</evidence>
<dbReference type="Proteomes" id="UP000569951">
    <property type="component" value="Unassembled WGS sequence"/>
</dbReference>
<dbReference type="SUPFAM" id="SSF89447">
    <property type="entry name" value="AbrB/MazE/MraZ-like"/>
    <property type="match status" value="1"/>
</dbReference>
<reference evidence="1 2" key="1">
    <citation type="submission" date="2020-08" db="EMBL/GenBank/DDBJ databases">
        <title>Genomic Encyclopedia of Type Strains, Phase IV (KMG-IV): sequencing the most valuable type-strain genomes for metagenomic binning, comparative biology and taxonomic classification.</title>
        <authorList>
            <person name="Goeker M."/>
        </authorList>
    </citation>
    <scope>NUCLEOTIDE SEQUENCE [LARGE SCALE GENOMIC DNA]</scope>
    <source>
        <strain evidence="1 2">DSM 21458</strain>
    </source>
</reference>
<dbReference type="InterPro" id="IPR037914">
    <property type="entry name" value="SpoVT-AbrB_sf"/>
</dbReference>
<protein>
    <submittedName>
        <fullName evidence="1">Putative addiction module antidote</fullName>
    </submittedName>
</protein>
<organism evidence="1 2">
    <name type="scientific">Deinobacterium chartae</name>
    <dbReference type="NCBI Taxonomy" id="521158"/>
    <lineage>
        <taxon>Bacteria</taxon>
        <taxon>Thermotogati</taxon>
        <taxon>Deinococcota</taxon>
        <taxon>Deinococci</taxon>
        <taxon>Deinococcales</taxon>
        <taxon>Deinococcaceae</taxon>
        <taxon>Deinobacterium</taxon>
    </lineage>
</organism>
<dbReference type="EMBL" id="JACHHG010000019">
    <property type="protein sequence ID" value="MBB6100003.1"/>
    <property type="molecule type" value="Genomic_DNA"/>
</dbReference>
<proteinExistence type="predicted"/>
<dbReference type="AlphaFoldDB" id="A0A841I3W4"/>
<dbReference type="Gene3D" id="2.10.260.10">
    <property type="match status" value="1"/>
</dbReference>
<dbReference type="RefSeq" id="WP_183988741.1">
    <property type="nucleotide sequence ID" value="NZ_JACHHG010000019.1"/>
</dbReference>
<sequence length="77" mass="8567">MERKLTRVGDARALVLSPELLAVLGVQGGDTIDLEVQGDTIVLRAPQEVRDHRARFEAALQHVVTEHEEVLRRLADS</sequence>
<accession>A0A841I3W4</accession>
<name>A0A841I3W4_9DEIO</name>
<keyword evidence="2" id="KW-1185">Reference proteome</keyword>